<sequence length="51" mass="5670">QRSECWGCGAVALRGSPNSALETLPMEDILKVTKKQMMQLQKAKSRYTGID</sequence>
<evidence type="ECO:0000313" key="1">
    <source>
        <dbReference type="Ensembl" id="ENSUPAP00010014658.1"/>
    </source>
</evidence>
<dbReference type="Proteomes" id="UP000694417">
    <property type="component" value="Unplaced"/>
</dbReference>
<accession>A0A8D2HPP8</accession>
<dbReference type="Ensembl" id="ENSUPAT00010016744.1">
    <property type="protein sequence ID" value="ENSUPAP00010014658.1"/>
    <property type="gene ID" value="ENSUPAG00010011743.1"/>
</dbReference>
<protein>
    <submittedName>
        <fullName evidence="1">Uncharacterized protein</fullName>
    </submittedName>
</protein>
<evidence type="ECO:0000313" key="2">
    <source>
        <dbReference type="Proteomes" id="UP000694417"/>
    </source>
</evidence>
<proteinExistence type="predicted"/>
<reference evidence="1" key="1">
    <citation type="submission" date="2025-08" db="UniProtKB">
        <authorList>
            <consortium name="Ensembl"/>
        </authorList>
    </citation>
    <scope>IDENTIFICATION</scope>
</reference>
<reference evidence="1" key="2">
    <citation type="submission" date="2025-09" db="UniProtKB">
        <authorList>
            <consortium name="Ensembl"/>
        </authorList>
    </citation>
    <scope>IDENTIFICATION</scope>
</reference>
<organism evidence="1 2">
    <name type="scientific">Urocitellus parryii</name>
    <name type="common">Arctic ground squirrel</name>
    <name type="synonym">Spermophilus parryii</name>
    <dbReference type="NCBI Taxonomy" id="9999"/>
    <lineage>
        <taxon>Eukaryota</taxon>
        <taxon>Metazoa</taxon>
        <taxon>Chordata</taxon>
        <taxon>Craniata</taxon>
        <taxon>Vertebrata</taxon>
        <taxon>Euteleostomi</taxon>
        <taxon>Mammalia</taxon>
        <taxon>Eutheria</taxon>
        <taxon>Euarchontoglires</taxon>
        <taxon>Glires</taxon>
        <taxon>Rodentia</taxon>
        <taxon>Sciuromorpha</taxon>
        <taxon>Sciuridae</taxon>
        <taxon>Xerinae</taxon>
        <taxon>Marmotini</taxon>
        <taxon>Urocitellus</taxon>
    </lineage>
</organism>
<dbReference type="GeneTree" id="ENSGT01120000277807"/>
<keyword evidence="2" id="KW-1185">Reference proteome</keyword>
<name>A0A8D2HPP8_UROPR</name>
<dbReference type="AlphaFoldDB" id="A0A8D2HPP8"/>